<keyword evidence="3" id="KW-1185">Reference proteome</keyword>
<evidence type="ECO:0000256" key="1">
    <source>
        <dbReference type="SAM" id="MobiDB-lite"/>
    </source>
</evidence>
<reference evidence="2 3" key="1">
    <citation type="submission" date="2017-12" db="EMBL/GenBank/DDBJ databases">
        <title>Integrating genomic resources of turbot (Scophthalmus maximus) in depth evaluation of genetic and physical mapping variation across individuals.</title>
        <authorList>
            <person name="Martinez P."/>
        </authorList>
    </citation>
    <scope>NUCLEOTIDE SEQUENCE [LARGE SCALE GENOMIC DNA]</scope>
</reference>
<dbReference type="EMBL" id="CP026243">
    <property type="protein sequence ID" value="AWO96533.1"/>
    <property type="molecule type" value="Genomic_DNA"/>
</dbReference>
<evidence type="ECO:0000313" key="2">
    <source>
        <dbReference type="EMBL" id="AWO96533.1"/>
    </source>
</evidence>
<feature type="region of interest" description="Disordered" evidence="1">
    <location>
        <begin position="1"/>
        <end position="52"/>
    </location>
</feature>
<feature type="compositionally biased region" description="Basic and acidic residues" evidence="1">
    <location>
        <begin position="35"/>
        <end position="52"/>
    </location>
</feature>
<dbReference type="AlphaFoldDB" id="A0A2U9AXW6"/>
<accession>A0A2U9AXW6</accession>
<sequence length="72" mass="7806">MRAHSHLVTRRGGPLGVQPARRDPEPSVGQDESNTTEKPRERLSAARVAAGEDARVSRVRLMSDEATVVLCA</sequence>
<dbReference type="Proteomes" id="UP000246464">
    <property type="component" value="Chromosome 1"/>
</dbReference>
<gene>
    <name evidence="2" type="ORF">SMAX5B_012205</name>
</gene>
<organism evidence="2 3">
    <name type="scientific">Scophthalmus maximus</name>
    <name type="common">Turbot</name>
    <name type="synonym">Psetta maxima</name>
    <dbReference type="NCBI Taxonomy" id="52904"/>
    <lineage>
        <taxon>Eukaryota</taxon>
        <taxon>Metazoa</taxon>
        <taxon>Chordata</taxon>
        <taxon>Craniata</taxon>
        <taxon>Vertebrata</taxon>
        <taxon>Euteleostomi</taxon>
        <taxon>Actinopterygii</taxon>
        <taxon>Neopterygii</taxon>
        <taxon>Teleostei</taxon>
        <taxon>Neoteleostei</taxon>
        <taxon>Acanthomorphata</taxon>
        <taxon>Carangaria</taxon>
        <taxon>Pleuronectiformes</taxon>
        <taxon>Pleuronectoidei</taxon>
        <taxon>Scophthalmidae</taxon>
        <taxon>Scophthalmus</taxon>
    </lineage>
</organism>
<proteinExistence type="predicted"/>
<name>A0A2U9AXW6_SCOMX</name>
<protein>
    <submittedName>
        <fullName evidence="2">Uncharacterized protein</fullName>
    </submittedName>
</protein>
<evidence type="ECO:0000313" key="3">
    <source>
        <dbReference type="Proteomes" id="UP000246464"/>
    </source>
</evidence>